<feature type="domain" description="UDP-3-O-[3-hydroxymyristoyl] glucosamine N-acyltransferase non-repeat region" evidence="8">
    <location>
        <begin position="21"/>
        <end position="88"/>
    </location>
</feature>
<dbReference type="EMBL" id="SKFH01000005">
    <property type="protein sequence ID" value="TCZ73608.1"/>
    <property type="molecule type" value="Genomic_DNA"/>
</dbReference>
<comment type="similarity">
    <text evidence="7">Belongs to the transferase hexapeptide repeat family. LpxD subfamily.</text>
</comment>
<name>A0A4R4E795_9BACT</name>
<dbReference type="EC" id="2.3.1.191" evidence="7"/>
<dbReference type="UniPathway" id="UPA00973"/>
<proteinExistence type="inferred from homology"/>
<keyword evidence="5 7" id="KW-0443">Lipid metabolism</keyword>
<evidence type="ECO:0000259" key="8">
    <source>
        <dbReference type="Pfam" id="PF04613"/>
    </source>
</evidence>
<dbReference type="GO" id="GO:0009245">
    <property type="term" value="P:lipid A biosynthetic process"/>
    <property type="evidence" value="ECO:0007669"/>
    <property type="project" value="UniProtKB-UniRule"/>
</dbReference>
<evidence type="ECO:0000256" key="4">
    <source>
        <dbReference type="ARBA" id="ARBA00022737"/>
    </source>
</evidence>
<dbReference type="Pfam" id="PF14602">
    <property type="entry name" value="Hexapep_2"/>
    <property type="match status" value="2"/>
</dbReference>
<dbReference type="NCBIfam" id="NF002060">
    <property type="entry name" value="PRK00892.1"/>
    <property type="match status" value="1"/>
</dbReference>
<dbReference type="InterPro" id="IPR011004">
    <property type="entry name" value="Trimer_LpxA-like_sf"/>
</dbReference>
<keyword evidence="3 7" id="KW-0808">Transferase</keyword>
<dbReference type="PANTHER" id="PTHR43378">
    <property type="entry name" value="UDP-3-O-ACYLGLUCOSAMINE N-ACYLTRANSFERASE"/>
    <property type="match status" value="1"/>
</dbReference>
<feature type="active site" description="Proton acceptor" evidence="7">
    <location>
        <position position="242"/>
    </location>
</feature>
<comment type="catalytic activity">
    <reaction evidence="7">
        <text>a UDP-3-O-[(3R)-3-hydroxyacyl]-alpha-D-glucosamine + a (3R)-hydroxyacyl-[ACP] = a UDP-2-N,3-O-bis[(3R)-3-hydroxyacyl]-alpha-D-glucosamine + holo-[ACP] + H(+)</text>
        <dbReference type="Rhea" id="RHEA:53836"/>
        <dbReference type="Rhea" id="RHEA-COMP:9685"/>
        <dbReference type="Rhea" id="RHEA-COMP:9945"/>
        <dbReference type="ChEBI" id="CHEBI:15378"/>
        <dbReference type="ChEBI" id="CHEBI:64479"/>
        <dbReference type="ChEBI" id="CHEBI:78827"/>
        <dbReference type="ChEBI" id="CHEBI:137740"/>
        <dbReference type="ChEBI" id="CHEBI:137748"/>
        <dbReference type="EC" id="2.3.1.191"/>
    </reaction>
</comment>
<evidence type="ECO:0000313" key="9">
    <source>
        <dbReference type="EMBL" id="TCZ73608.1"/>
    </source>
</evidence>
<evidence type="ECO:0000256" key="3">
    <source>
        <dbReference type="ARBA" id="ARBA00022679"/>
    </source>
</evidence>
<dbReference type="AlphaFoldDB" id="A0A4R4E795"/>
<evidence type="ECO:0000313" key="10">
    <source>
        <dbReference type="Proteomes" id="UP000295164"/>
    </source>
</evidence>
<dbReference type="Pfam" id="PF00132">
    <property type="entry name" value="Hexapep"/>
    <property type="match status" value="2"/>
</dbReference>
<dbReference type="GO" id="GO:0103118">
    <property type="term" value="F:UDP-3-O-[(3R)-3-hydroxyacyl]-glucosamine N-acyltransferase activity"/>
    <property type="evidence" value="ECO:0007669"/>
    <property type="project" value="UniProtKB-EC"/>
</dbReference>
<evidence type="ECO:0000256" key="6">
    <source>
        <dbReference type="ARBA" id="ARBA00023315"/>
    </source>
</evidence>
<sequence length="355" mass="37518">MQFTAAQISLLLNGKIEGNADATVSSFGKIEEATEGQLTFLANPKYEDFLYSTGATIAIINEHYELRQTVTPTLIRVPDAYSAFAQLLSKYQEMATQQMKGIQQPSYISESAKIGADVFVGAFSYIGNNVKLGAGTKVFPGTFIGDNVTIGDNCLLHPGVKVYHDCVLGNNVTIHAGTVVGGDGFGFAPQADGSFKKVPQIGNVVIEDNVEVGANTTIDRATMGSTVIRAGAKLDNLIQIAHNVEIGNSTVIAAQAGVSGSTKIGANVMIGGQAGLVGHIQIADGSRINAQSGVSKSLKEAFSSVTGSPAADYTSALRSQAVFRNLPELEKRIYELEKIVKQLTAEKISDLRSQI</sequence>
<dbReference type="OrthoDB" id="9784739at2"/>
<keyword evidence="10" id="KW-1185">Reference proteome</keyword>
<comment type="subunit">
    <text evidence="7">Homotrimer.</text>
</comment>
<dbReference type="Pfam" id="PF04613">
    <property type="entry name" value="LpxD"/>
    <property type="match status" value="1"/>
</dbReference>
<dbReference type="Proteomes" id="UP000295164">
    <property type="component" value="Unassembled WGS sequence"/>
</dbReference>
<keyword evidence="6 7" id="KW-0012">Acyltransferase</keyword>
<dbReference type="InterPro" id="IPR020573">
    <property type="entry name" value="UDP_GlcNAc_AcTrfase_non-rep"/>
</dbReference>
<evidence type="ECO:0000256" key="7">
    <source>
        <dbReference type="HAMAP-Rule" id="MF_00523"/>
    </source>
</evidence>
<accession>A0A4R4E795</accession>
<comment type="pathway">
    <text evidence="7">Bacterial outer membrane biogenesis; LPS lipid A biosynthesis.</text>
</comment>
<dbReference type="Gene3D" id="2.160.10.10">
    <property type="entry name" value="Hexapeptide repeat proteins"/>
    <property type="match status" value="1"/>
</dbReference>
<evidence type="ECO:0000256" key="5">
    <source>
        <dbReference type="ARBA" id="ARBA00023098"/>
    </source>
</evidence>
<dbReference type="CDD" id="cd03352">
    <property type="entry name" value="LbH_LpxD"/>
    <property type="match status" value="1"/>
</dbReference>
<dbReference type="PANTHER" id="PTHR43378:SF2">
    <property type="entry name" value="UDP-3-O-ACYLGLUCOSAMINE N-ACYLTRANSFERASE 1, MITOCHONDRIAL-RELATED"/>
    <property type="match status" value="1"/>
</dbReference>
<dbReference type="NCBIfam" id="TIGR01853">
    <property type="entry name" value="lipid_A_lpxD"/>
    <property type="match status" value="1"/>
</dbReference>
<dbReference type="HAMAP" id="MF_00523">
    <property type="entry name" value="LpxD"/>
    <property type="match status" value="1"/>
</dbReference>
<keyword evidence="2 7" id="KW-0441">Lipid A biosynthesis</keyword>
<dbReference type="Gene3D" id="3.40.1390.10">
    <property type="entry name" value="MurE/MurF, N-terminal domain"/>
    <property type="match status" value="1"/>
</dbReference>
<dbReference type="SUPFAM" id="SSF51161">
    <property type="entry name" value="Trimeric LpxA-like enzymes"/>
    <property type="match status" value="1"/>
</dbReference>
<dbReference type="InterPro" id="IPR001451">
    <property type="entry name" value="Hexapep"/>
</dbReference>
<dbReference type="InterPro" id="IPR007691">
    <property type="entry name" value="LpxD"/>
</dbReference>
<comment type="caution">
    <text evidence="9">The sequence shown here is derived from an EMBL/GenBank/DDBJ whole genome shotgun (WGS) entry which is preliminary data.</text>
</comment>
<keyword evidence="1 7" id="KW-0444">Lipid biosynthesis</keyword>
<evidence type="ECO:0000256" key="2">
    <source>
        <dbReference type="ARBA" id="ARBA00022556"/>
    </source>
</evidence>
<keyword evidence="4 7" id="KW-0677">Repeat</keyword>
<dbReference type="RefSeq" id="WP_131851013.1">
    <property type="nucleotide sequence ID" value="NZ_SKFH01000005.1"/>
</dbReference>
<gene>
    <name evidence="7 9" type="primary">lpxD</name>
    <name evidence="9" type="ORF">E0486_04820</name>
</gene>
<comment type="function">
    <text evidence="7">Catalyzes the N-acylation of UDP-3-O-acylglucosamine using 3-hydroxyacyl-ACP as the acyl donor. Is involved in the biosynthesis of lipid A, a phosphorylated glycolipid that anchors the lipopolysaccharide to the outer membrane of the cell.</text>
</comment>
<evidence type="ECO:0000256" key="1">
    <source>
        <dbReference type="ARBA" id="ARBA00022516"/>
    </source>
</evidence>
<dbReference type="GO" id="GO:0016410">
    <property type="term" value="F:N-acyltransferase activity"/>
    <property type="evidence" value="ECO:0007669"/>
    <property type="project" value="InterPro"/>
</dbReference>
<organism evidence="9 10">
    <name type="scientific">Flaviaesturariibacter aridisoli</name>
    <dbReference type="NCBI Taxonomy" id="2545761"/>
    <lineage>
        <taxon>Bacteria</taxon>
        <taxon>Pseudomonadati</taxon>
        <taxon>Bacteroidota</taxon>
        <taxon>Chitinophagia</taxon>
        <taxon>Chitinophagales</taxon>
        <taxon>Chitinophagaceae</taxon>
        <taxon>Flaviaestuariibacter</taxon>
    </lineage>
</organism>
<reference evidence="9 10" key="1">
    <citation type="submission" date="2019-03" db="EMBL/GenBank/DDBJ databases">
        <authorList>
            <person name="Kim M.K.M."/>
        </authorList>
    </citation>
    <scope>NUCLEOTIDE SEQUENCE [LARGE SCALE GENOMIC DNA]</scope>
    <source>
        <strain evidence="9 10">17J68-15</strain>
    </source>
</reference>
<dbReference type="GO" id="GO:0016020">
    <property type="term" value="C:membrane"/>
    <property type="evidence" value="ECO:0007669"/>
    <property type="project" value="GOC"/>
</dbReference>
<protein>
    <recommendedName>
        <fullName evidence="7">UDP-3-O-acylglucosamine N-acyltransferase</fullName>
        <ecNumber evidence="7">2.3.1.191</ecNumber>
    </recommendedName>
</protein>